<evidence type="ECO:0000313" key="21">
    <source>
        <dbReference type="Proteomes" id="UP000486351"/>
    </source>
</evidence>
<evidence type="ECO:0000313" key="10">
    <source>
        <dbReference type="EMBL" id="KAE9232089.1"/>
    </source>
</evidence>
<dbReference type="Proteomes" id="UP000488956">
    <property type="component" value="Unassembled WGS sequence"/>
</dbReference>
<evidence type="ECO:0000313" key="4">
    <source>
        <dbReference type="EMBL" id="KAE9010083.1"/>
    </source>
</evidence>
<dbReference type="EMBL" id="QXGF01000611">
    <property type="protein sequence ID" value="KAE8937788.1"/>
    <property type="molecule type" value="Genomic_DNA"/>
</dbReference>
<keyword evidence="2" id="KW-0812">Transmembrane</keyword>
<dbReference type="EMBL" id="QXFX01000544">
    <property type="protein sequence ID" value="KAE9111873.1"/>
    <property type="molecule type" value="Genomic_DNA"/>
</dbReference>
<evidence type="ECO:0000313" key="18">
    <source>
        <dbReference type="Proteomes" id="UP000441208"/>
    </source>
</evidence>
<evidence type="ECO:0000313" key="22">
    <source>
        <dbReference type="Proteomes" id="UP000488956"/>
    </source>
</evidence>
<organism evidence="4 19">
    <name type="scientific">Phytophthora fragariae</name>
    <dbReference type="NCBI Taxonomy" id="53985"/>
    <lineage>
        <taxon>Eukaryota</taxon>
        <taxon>Sar</taxon>
        <taxon>Stramenopiles</taxon>
        <taxon>Oomycota</taxon>
        <taxon>Peronosporomycetes</taxon>
        <taxon>Peronosporales</taxon>
        <taxon>Peronosporaceae</taxon>
        <taxon>Phytophthora</taxon>
    </lineage>
</organism>
<proteinExistence type="predicted"/>
<dbReference type="EMBL" id="QXGD01000608">
    <property type="protein sequence ID" value="KAE9231995.1"/>
    <property type="molecule type" value="Genomic_DNA"/>
</dbReference>
<evidence type="ECO:0000313" key="17">
    <source>
        <dbReference type="Proteomes" id="UP000440732"/>
    </source>
</evidence>
<evidence type="ECO:0000256" key="2">
    <source>
        <dbReference type="SAM" id="Phobius"/>
    </source>
</evidence>
<reference evidence="19 20" key="1">
    <citation type="submission" date="2018-09" db="EMBL/GenBank/DDBJ databases">
        <title>Genomic investigation of the strawberry pathogen Phytophthora fragariae indicates pathogenicity is determined by transcriptional variation in three key races.</title>
        <authorList>
            <person name="Adams T.M."/>
            <person name="Armitage A.D."/>
            <person name="Sobczyk M.K."/>
            <person name="Bates H.J."/>
            <person name="Dunwell J.M."/>
            <person name="Nellist C.F."/>
            <person name="Harrison R.J."/>
        </authorList>
    </citation>
    <scope>NUCLEOTIDE SEQUENCE [LARGE SCALE GENOMIC DNA]</scope>
    <source>
        <strain evidence="11 15">A4</strain>
        <strain evidence="9 16">BC-1</strain>
        <strain evidence="10 20">BC-23</strain>
        <strain evidence="8 14">NOV-27</strain>
        <strain evidence="7 17">NOV-5</strain>
        <strain evidence="6 18">NOV-71</strain>
        <strain evidence="12 21">NOV-77</strain>
        <strain evidence="3 13">NOV-9</strain>
        <strain evidence="5 22">ONT-3</strain>
        <strain evidence="4 19">SCRP245</strain>
    </source>
</reference>
<evidence type="ECO:0000313" key="9">
    <source>
        <dbReference type="EMBL" id="KAE9231995.1"/>
    </source>
</evidence>
<dbReference type="OrthoDB" id="127969at2759"/>
<evidence type="ECO:0000313" key="16">
    <source>
        <dbReference type="Proteomes" id="UP000440367"/>
    </source>
</evidence>
<evidence type="ECO:0000313" key="13">
    <source>
        <dbReference type="Proteomes" id="UP000429523"/>
    </source>
</evidence>
<dbReference type="EMBL" id="QXGE01000525">
    <property type="protein sequence ID" value="KAE9309986.1"/>
    <property type="molecule type" value="Genomic_DNA"/>
</dbReference>
<dbReference type="EMBL" id="QXFZ01000363">
    <property type="protein sequence ID" value="KAE9119385.1"/>
    <property type="molecule type" value="Genomic_DNA"/>
</dbReference>
<keyword evidence="2" id="KW-0472">Membrane</keyword>
<evidence type="ECO:0008006" key="23">
    <source>
        <dbReference type="Google" id="ProtNLM"/>
    </source>
</evidence>
<evidence type="ECO:0000313" key="19">
    <source>
        <dbReference type="Proteomes" id="UP000460718"/>
    </source>
</evidence>
<dbReference type="AlphaFoldDB" id="A0A6A3L358"/>
<accession>A0A6A3L358</accession>
<protein>
    <recommendedName>
        <fullName evidence="23">Transmembrane protein</fullName>
    </recommendedName>
</protein>
<dbReference type="Proteomes" id="UP000437068">
    <property type="component" value="Unassembled WGS sequence"/>
</dbReference>
<evidence type="ECO:0000313" key="14">
    <source>
        <dbReference type="Proteomes" id="UP000433483"/>
    </source>
</evidence>
<feature type="region of interest" description="Disordered" evidence="1">
    <location>
        <begin position="1"/>
        <end position="75"/>
    </location>
</feature>
<dbReference type="EMBL" id="QXGB01000532">
    <property type="protein sequence ID" value="KAE9211597.1"/>
    <property type="molecule type" value="Genomic_DNA"/>
</dbReference>
<feature type="compositionally biased region" description="Basic and acidic residues" evidence="1">
    <location>
        <begin position="1"/>
        <end position="30"/>
    </location>
</feature>
<dbReference type="EMBL" id="QXGC01000508">
    <property type="protein sequence ID" value="KAE9232089.1"/>
    <property type="molecule type" value="Genomic_DNA"/>
</dbReference>
<evidence type="ECO:0000313" key="12">
    <source>
        <dbReference type="EMBL" id="KAE9341987.1"/>
    </source>
</evidence>
<dbReference type="EMBL" id="QXFW01000512">
    <property type="protein sequence ID" value="KAE9010083.1"/>
    <property type="molecule type" value="Genomic_DNA"/>
</dbReference>
<evidence type="ECO:0000313" key="6">
    <source>
        <dbReference type="EMBL" id="KAE9119385.1"/>
    </source>
</evidence>
<keyword evidence="14" id="KW-1185">Reference proteome</keyword>
<evidence type="ECO:0000313" key="5">
    <source>
        <dbReference type="EMBL" id="KAE9111873.1"/>
    </source>
</evidence>
<evidence type="ECO:0000256" key="1">
    <source>
        <dbReference type="SAM" id="MobiDB-lite"/>
    </source>
</evidence>
<dbReference type="Proteomes" id="UP000476176">
    <property type="component" value="Unassembled WGS sequence"/>
</dbReference>
<comment type="caution">
    <text evidence="4">The sequence shown here is derived from an EMBL/GenBank/DDBJ whole genome shotgun (WGS) entry which is preliminary data.</text>
</comment>
<evidence type="ECO:0000313" key="11">
    <source>
        <dbReference type="EMBL" id="KAE9309986.1"/>
    </source>
</evidence>
<evidence type="ECO:0000313" key="15">
    <source>
        <dbReference type="Proteomes" id="UP000437068"/>
    </source>
</evidence>
<dbReference type="Proteomes" id="UP000440732">
    <property type="component" value="Unassembled WGS sequence"/>
</dbReference>
<evidence type="ECO:0000313" key="8">
    <source>
        <dbReference type="EMBL" id="KAE9211597.1"/>
    </source>
</evidence>
<dbReference type="EMBL" id="QXGA01000523">
    <property type="protein sequence ID" value="KAE9144684.1"/>
    <property type="molecule type" value="Genomic_DNA"/>
</dbReference>
<dbReference type="Proteomes" id="UP000429523">
    <property type="component" value="Unassembled WGS sequence"/>
</dbReference>
<dbReference type="EMBL" id="QXFY01000521">
    <property type="protein sequence ID" value="KAE9341987.1"/>
    <property type="molecule type" value="Genomic_DNA"/>
</dbReference>
<gene>
    <name evidence="11" type="ORF">PF001_g10423</name>
    <name evidence="9" type="ORF">PF002_g12525</name>
    <name evidence="10" type="ORF">PF004_g10023</name>
    <name evidence="8" type="ORF">PF005_g10937</name>
    <name evidence="7" type="ORF">PF006_g10402</name>
    <name evidence="6" type="ORF">PF007_g8568</name>
    <name evidence="12" type="ORF">PF008_g10365</name>
    <name evidence="3" type="ORF">PF009_g12320</name>
    <name evidence="5" type="ORF">PF010_g10650</name>
    <name evidence="4" type="ORF">PF011_g9980</name>
</gene>
<evidence type="ECO:0000313" key="20">
    <source>
        <dbReference type="Proteomes" id="UP000476176"/>
    </source>
</evidence>
<dbReference type="Proteomes" id="UP000441208">
    <property type="component" value="Unassembled WGS sequence"/>
</dbReference>
<feature type="region of interest" description="Disordered" evidence="1">
    <location>
        <begin position="117"/>
        <end position="148"/>
    </location>
</feature>
<evidence type="ECO:0000313" key="7">
    <source>
        <dbReference type="EMBL" id="KAE9144684.1"/>
    </source>
</evidence>
<dbReference type="Proteomes" id="UP000440367">
    <property type="component" value="Unassembled WGS sequence"/>
</dbReference>
<name>A0A6A3L358_9STRA</name>
<feature type="transmembrane region" description="Helical" evidence="2">
    <location>
        <begin position="288"/>
        <end position="314"/>
    </location>
</feature>
<feature type="transmembrane region" description="Helical" evidence="2">
    <location>
        <begin position="247"/>
        <end position="268"/>
    </location>
</feature>
<sequence>MQEASEAKESIAVERKGQDKGKKKQKEEKPKAKKTRRHFREEAKQAQAETTEVKRDTERTELNEMNRSDSATSSLSPSAIVEMFHLQDDEYLPSFPSSASAATARYLVENETTGDFYQVKTRQRRQNSSLLEHGRHRRTSLTKAQQKARDGSAKAETWMCWAILLRDGEKAAVVMILGIVAGMCWMDALNLRAESTSSSTSGSDRFLCVYSAGLIRELSQMKPHQEYKALGDGAIAELTSYKLLQAATALLTTALVVLLISSPSALYLTRAQQTNKTWCEDVAPTSSVFQSGIVVLQVCACLNAALITVAWLLVAMQCSATMSSSASNRFRVLELQDALTAHEKRIDELQGVHLERLSVEDLKSLIQLHQRAIEQTEGVLVSKLQALHRPTVAG</sequence>
<dbReference type="Proteomes" id="UP000460718">
    <property type="component" value="Unassembled WGS sequence"/>
</dbReference>
<dbReference type="Proteomes" id="UP000433483">
    <property type="component" value="Unassembled WGS sequence"/>
</dbReference>
<feature type="compositionally biased region" description="Basic and acidic residues" evidence="1">
    <location>
        <begin position="51"/>
        <end position="67"/>
    </location>
</feature>
<evidence type="ECO:0000313" key="3">
    <source>
        <dbReference type="EMBL" id="KAE8937788.1"/>
    </source>
</evidence>
<keyword evidence="2" id="KW-1133">Transmembrane helix</keyword>
<dbReference type="Proteomes" id="UP000486351">
    <property type="component" value="Unassembled WGS sequence"/>
</dbReference>